<evidence type="ECO:0000313" key="2">
    <source>
        <dbReference type="Proteomes" id="UP000327013"/>
    </source>
</evidence>
<dbReference type="Pfam" id="PF12006">
    <property type="entry name" value="DUF3500"/>
    <property type="match status" value="1"/>
</dbReference>
<gene>
    <name evidence="1" type="ORF">FH972_021276</name>
</gene>
<dbReference type="Proteomes" id="UP000327013">
    <property type="component" value="Unassembled WGS sequence"/>
</dbReference>
<evidence type="ECO:0008006" key="3">
    <source>
        <dbReference type="Google" id="ProtNLM"/>
    </source>
</evidence>
<sequence length="438" mass="49635">MASVLHPSEPLTPPQEHTKTHYIAAPGGFRKHLPDLTTERFRRASSQNANSYSAYFNERHAPPWLFDLTQTWARLYTKPFYGITTDGTRQSDLFQHENSGIDPHPIVKAADRLLSLLSPVEQSALLYSIDAREWRAWSNPEVLLRPFGLRLENIAAEASDAVLAVVEATLSPEGYAKALAAMRINAFLGELCGMQSIMNARSYNFLVFGTPSATEPWGWSLYGHHLCLSVFLWGSQIVVSPTFTGAEPTCIDEGLFAGTTILGEEGAFGLQLMQSLNEAERATAQTYKLLKDPQMRRTGDLETDQWNPDDQRCLCGAFRDNRIVPYEGICVSELNYEQRALLLELAQHFLLYLPAEARRRRLRQIEEHFDETFFSWIGNYGNDDSFYYRVQSPVIILEFDHHSGVFLNNTKPAKFHVHTIVRTPNGGDYGWALQERDI</sequence>
<dbReference type="PANTHER" id="PTHR37489">
    <property type="entry name" value="DUF3500 DOMAIN-CONTAINING PROTEIN"/>
    <property type="match status" value="1"/>
</dbReference>
<comment type="caution">
    <text evidence="1">The sequence shown here is derived from an EMBL/GenBank/DDBJ whole genome shotgun (WGS) entry which is preliminary data.</text>
</comment>
<proteinExistence type="predicted"/>
<dbReference type="OrthoDB" id="4539697at2759"/>
<protein>
    <recommendedName>
        <fullName evidence="3">DUF3500 domain-containing protein</fullName>
    </recommendedName>
</protein>
<dbReference type="InterPro" id="IPR021889">
    <property type="entry name" value="DUF3500"/>
</dbReference>
<dbReference type="AlphaFoldDB" id="A0A5N6KNV8"/>
<keyword evidence="2" id="KW-1185">Reference proteome</keyword>
<accession>A0A5N6KNV8</accession>
<reference evidence="1 2" key="1">
    <citation type="submission" date="2019-06" db="EMBL/GenBank/DDBJ databases">
        <title>A chromosomal-level reference genome of Carpinus fangiana (Coryloideae, Betulaceae).</title>
        <authorList>
            <person name="Yang X."/>
            <person name="Wang Z."/>
            <person name="Zhang L."/>
            <person name="Hao G."/>
            <person name="Liu J."/>
            <person name="Yang Y."/>
        </authorList>
    </citation>
    <scope>NUCLEOTIDE SEQUENCE [LARGE SCALE GENOMIC DNA]</scope>
    <source>
        <strain evidence="1">Cfa_2016G</strain>
        <tissue evidence="1">Leaf</tissue>
    </source>
</reference>
<dbReference type="PANTHER" id="PTHR37489:SF1">
    <property type="entry name" value="DUF3500 DOMAIN-CONTAINING PROTEIN"/>
    <property type="match status" value="1"/>
</dbReference>
<name>A0A5N6KNV8_9ROSI</name>
<evidence type="ECO:0000313" key="1">
    <source>
        <dbReference type="EMBL" id="KAB8336972.1"/>
    </source>
</evidence>
<organism evidence="1 2">
    <name type="scientific">Carpinus fangiana</name>
    <dbReference type="NCBI Taxonomy" id="176857"/>
    <lineage>
        <taxon>Eukaryota</taxon>
        <taxon>Viridiplantae</taxon>
        <taxon>Streptophyta</taxon>
        <taxon>Embryophyta</taxon>
        <taxon>Tracheophyta</taxon>
        <taxon>Spermatophyta</taxon>
        <taxon>Magnoliopsida</taxon>
        <taxon>eudicotyledons</taxon>
        <taxon>Gunneridae</taxon>
        <taxon>Pentapetalae</taxon>
        <taxon>rosids</taxon>
        <taxon>fabids</taxon>
        <taxon>Fagales</taxon>
        <taxon>Betulaceae</taxon>
        <taxon>Carpinus</taxon>
    </lineage>
</organism>
<dbReference type="EMBL" id="VIBQ01000009">
    <property type="protein sequence ID" value="KAB8336972.1"/>
    <property type="molecule type" value="Genomic_DNA"/>
</dbReference>